<proteinExistence type="predicted"/>
<feature type="non-terminal residue" evidence="1">
    <location>
        <position position="74"/>
    </location>
</feature>
<evidence type="ECO:0000313" key="2">
    <source>
        <dbReference type="Proteomes" id="UP001328107"/>
    </source>
</evidence>
<dbReference type="EMBL" id="BTRK01000006">
    <property type="protein sequence ID" value="GMR61011.1"/>
    <property type="molecule type" value="Genomic_DNA"/>
</dbReference>
<feature type="non-terminal residue" evidence="1">
    <location>
        <position position="1"/>
    </location>
</feature>
<evidence type="ECO:0000313" key="1">
    <source>
        <dbReference type="EMBL" id="GMR61011.1"/>
    </source>
</evidence>
<sequence>TAPTTTKGRIAGTVSTRYGEKTVHVGESISIPSQDEPFIITLNLRCMIIVRSTYSGKEVENKYNQIEGTDDSRT</sequence>
<dbReference type="AlphaFoldDB" id="A0AAN5DCJ1"/>
<protein>
    <submittedName>
        <fullName evidence="1">Uncharacterized protein</fullName>
    </submittedName>
</protein>
<dbReference type="Proteomes" id="UP001328107">
    <property type="component" value="Unassembled WGS sequence"/>
</dbReference>
<name>A0AAN5DCJ1_9BILA</name>
<organism evidence="1 2">
    <name type="scientific">Pristionchus mayeri</name>
    <dbReference type="NCBI Taxonomy" id="1317129"/>
    <lineage>
        <taxon>Eukaryota</taxon>
        <taxon>Metazoa</taxon>
        <taxon>Ecdysozoa</taxon>
        <taxon>Nematoda</taxon>
        <taxon>Chromadorea</taxon>
        <taxon>Rhabditida</taxon>
        <taxon>Rhabditina</taxon>
        <taxon>Diplogasteromorpha</taxon>
        <taxon>Diplogasteroidea</taxon>
        <taxon>Neodiplogasteridae</taxon>
        <taxon>Pristionchus</taxon>
    </lineage>
</organism>
<reference evidence="2" key="1">
    <citation type="submission" date="2022-10" db="EMBL/GenBank/DDBJ databases">
        <title>Genome assembly of Pristionchus species.</title>
        <authorList>
            <person name="Yoshida K."/>
            <person name="Sommer R.J."/>
        </authorList>
    </citation>
    <scope>NUCLEOTIDE SEQUENCE [LARGE SCALE GENOMIC DNA]</scope>
    <source>
        <strain evidence="2">RS5460</strain>
    </source>
</reference>
<comment type="caution">
    <text evidence="1">The sequence shown here is derived from an EMBL/GenBank/DDBJ whole genome shotgun (WGS) entry which is preliminary data.</text>
</comment>
<accession>A0AAN5DCJ1</accession>
<keyword evidence="2" id="KW-1185">Reference proteome</keyword>
<gene>
    <name evidence="1" type="ORF">PMAYCL1PPCAC_31206</name>
</gene>